<dbReference type="SUPFAM" id="SSF56176">
    <property type="entry name" value="FAD-binding/transporter-associated domain-like"/>
    <property type="match status" value="1"/>
</dbReference>
<feature type="region of interest" description="Disordered" evidence="10">
    <location>
        <begin position="560"/>
        <end position="600"/>
    </location>
</feature>
<dbReference type="OrthoDB" id="6513042at2759"/>
<feature type="compositionally biased region" description="Basic and acidic residues" evidence="10">
    <location>
        <begin position="1738"/>
        <end position="1756"/>
    </location>
</feature>
<keyword evidence="6" id="KW-0809">Transit peptide</keyword>
<dbReference type="EMBL" id="JAGMUU010000003">
    <property type="protein sequence ID" value="KAH7158129.1"/>
    <property type="molecule type" value="Genomic_DNA"/>
</dbReference>
<evidence type="ECO:0000256" key="10">
    <source>
        <dbReference type="SAM" id="MobiDB-lite"/>
    </source>
</evidence>
<evidence type="ECO:0000256" key="4">
    <source>
        <dbReference type="ARBA" id="ARBA00022630"/>
    </source>
</evidence>
<protein>
    <recommendedName>
        <fullName evidence="9">D-lactate dehydrogenase (cytochrome)</fullName>
        <ecNumber evidence="9">1.1.2.4</ecNumber>
    </recommendedName>
</protein>
<evidence type="ECO:0000259" key="11">
    <source>
        <dbReference type="PROSITE" id="PS51387"/>
    </source>
</evidence>
<feature type="region of interest" description="Disordered" evidence="10">
    <location>
        <begin position="21"/>
        <end position="46"/>
    </location>
</feature>
<dbReference type="GO" id="GO:0071949">
    <property type="term" value="F:FAD binding"/>
    <property type="evidence" value="ECO:0007669"/>
    <property type="project" value="InterPro"/>
</dbReference>
<keyword evidence="7" id="KW-0560">Oxidoreductase</keyword>
<dbReference type="InterPro" id="IPR057596">
    <property type="entry name" value="RDRP_core"/>
</dbReference>
<evidence type="ECO:0000313" key="13">
    <source>
        <dbReference type="Proteomes" id="UP000717696"/>
    </source>
</evidence>
<evidence type="ECO:0000256" key="2">
    <source>
        <dbReference type="ARBA" id="ARBA00004173"/>
    </source>
</evidence>
<dbReference type="InterPro" id="IPR006094">
    <property type="entry name" value="Oxid_FAD_bind_N"/>
</dbReference>
<reference evidence="12" key="1">
    <citation type="journal article" date="2021" name="Nat. Commun.">
        <title>Genetic determinants of endophytism in the Arabidopsis root mycobiome.</title>
        <authorList>
            <person name="Mesny F."/>
            <person name="Miyauchi S."/>
            <person name="Thiergart T."/>
            <person name="Pickel B."/>
            <person name="Atanasova L."/>
            <person name="Karlsson M."/>
            <person name="Huettel B."/>
            <person name="Barry K.W."/>
            <person name="Haridas S."/>
            <person name="Chen C."/>
            <person name="Bauer D."/>
            <person name="Andreopoulos W."/>
            <person name="Pangilinan J."/>
            <person name="LaButti K."/>
            <person name="Riley R."/>
            <person name="Lipzen A."/>
            <person name="Clum A."/>
            <person name="Drula E."/>
            <person name="Henrissat B."/>
            <person name="Kohler A."/>
            <person name="Grigoriev I.V."/>
            <person name="Martin F.M."/>
            <person name="Hacquard S."/>
        </authorList>
    </citation>
    <scope>NUCLEOTIDE SEQUENCE</scope>
    <source>
        <strain evidence="12">MPI-CAGE-AT-0021</strain>
    </source>
</reference>
<dbReference type="InterPro" id="IPR016164">
    <property type="entry name" value="FAD-linked_Oxase-like_C"/>
</dbReference>
<dbReference type="GO" id="GO:0008720">
    <property type="term" value="F:D-lactate dehydrogenase (NAD+) activity"/>
    <property type="evidence" value="ECO:0007669"/>
    <property type="project" value="TreeGrafter"/>
</dbReference>
<dbReference type="PANTHER" id="PTHR11748:SF111">
    <property type="entry name" value="D-LACTATE DEHYDROGENASE, MITOCHONDRIAL-RELATED"/>
    <property type="match status" value="1"/>
</dbReference>
<name>A0A9P9FCC6_9HYPO</name>
<dbReference type="GO" id="GO:0005739">
    <property type="term" value="C:mitochondrion"/>
    <property type="evidence" value="ECO:0007669"/>
    <property type="project" value="UniProtKB-SubCell"/>
</dbReference>
<dbReference type="GO" id="GO:0003676">
    <property type="term" value="F:nucleic acid binding"/>
    <property type="evidence" value="ECO:0007669"/>
    <property type="project" value="InterPro"/>
</dbReference>
<evidence type="ECO:0000256" key="3">
    <source>
        <dbReference type="ARBA" id="ARBA00008000"/>
    </source>
</evidence>
<dbReference type="Pfam" id="PF01565">
    <property type="entry name" value="FAD_binding_4"/>
    <property type="match status" value="1"/>
</dbReference>
<evidence type="ECO:0000256" key="9">
    <source>
        <dbReference type="ARBA" id="ARBA00038897"/>
    </source>
</evidence>
<sequence length="1791" mass="200520">MSARCCARALWARGSRRANVRRGFATTPRRPGADPAASRPVGSNQTSGWSGLRVLAVAGGAGAVGWGLASVSGQGDARGLFGANSAPRYATLPEMEEAIRKIEKEIGIEDIISTDADDLHAHGYSEWSSVNLDTLPVAVAYPRNTEQVSVIARVCHEYRIPIIPYSGGSSLEGNFSAPYGGVSVDFAYMNQIMEFNKEDMDIVVQPSIGWQDLNEKLAKMDSGLFFPIDPGPSAKIGGMIGTNCSGTNAVRYGTMKDWVINLTVVLADGRIIKTRRRPRKSSAGYNLNSLFVGSEGTLGLVTEATLKLAVVPEQYSVAVVTFPSIRDAAAAAAGVMQTGVPIAAMEIMDEVQMKVVNLGGATFPRVWKEVPTLFFKFSGTKEGVREAVTRVQKITAANKGGNFEFARDEREQKLLWSARKESLWSMLSLRKEGEETWSTDVAVPFSRLADIIEVSKKEMDDLGLFASILGHIGDGNFHESIMYNREIPGEREKVEKCIKNMVKRALDMEGTCTGEHGIGWGKKESLLWEVGPETLAVMGSLKGSLDPRWQPPNLLLELTMTSSPSSRQPPFEPAPLSFGSPRRRPHGDRANQASPQRGENLRPAINQLPSQASGDFTAQPPIEWQMWPELTVGLEGLPPNTTTTNLWDWFSREGDIVYMEIFANGNARIKFEPPPKRPFWEGGSYRVIHPDVTRYPKGCSVSVAPWRSIPTRWIQSPISAARQYPVKMTLQPLAMQFGSRTGPDTMKIMKSISAPAGDDSLKIELNLKIKILTAFFRMEVETRNGRVLRQYKFVIQFTRMKHFHKTVSEDGSISLVLPLKFAPRYYWKEENSRSTIGDENKTWGESESWYRATDILKYTGRPMQHPVALHTEYDDPGFIDIGRWTTLTSALEDFNIVSPVSDNFKATPGQAPELWGHLEHPRVVEEGNALYLLELSTNSVTQLPFEVRYQLEACISRGVLNEHCISVEFLNKLASLNSTKARLLLEYLADRDEFVEDPTGVFDNLEANAYFPSVRVPHYCALMRKVVVTPTTIRFSTPTVETSNRVLRRYNNIQDRFLRVQFVDEYEHGRITSPRDQNDEIWKRLLRTLYQGIRIGDRKYEQCGVYFFCPTGHISCDDIRKWMGQFDHIKIIAKEVRGISVPSIRPIQDIERNGYCFTDGVGKISPFIAQMIIEDFQVHVRESQQKFKAEFNGLEIIRCAKFATATLNRQTITILESLGLPINLLKKFVDENQTTLAIAEMLEADFKTDETQEPFVLLKEKARIHVEKSAFVLGCVDETCTLRGHSRATEGSGITDSKDYNRTRIIKGVCLIGRNPSLHPGDIRVVEAADEPKLHHLRDVVVFPAIGDRPVPNMLSGGDLDGDDFFVMWEPLLMPRIWNYPPMDYAGSTPQELDRDVNVDDLRNFFVKYMKNDVLPMIAHAHLANADRSRTGPMSPQCLELAHLHSKAVDYPKTGEPATLRRDLQPRQWPHFMDKKNSYRSGKALGVIYDNVVNKSIQFNPIWDSPFDKRIIEHKTYAPDSDMLNAARQIKSHQHDLDTEFELYTGFAMSKAGIGSDYKRQEELGREYDMLKHKFRDMCYEAAGGKHAGMIDRFVVAMYTVTEEETKTALSERHQGPANDTRGYGQSKLELKAMPLISFPWIFHWVLIRLAGRDSSSGQDAGGRRRPQPSQPLDARQAHSANASLKSGTVETVRTDLEVEDHVNLPDGTVIQRGQPLTLFDTPEVTSSESLDSDQNEGDTRERHGGEQALDSHDIEVSGEVEDGAKETGDNAAQGESAMDRLARLIDGGEE</sequence>
<dbReference type="EC" id="1.1.2.4" evidence="9"/>
<dbReference type="FunFam" id="3.30.465.10:FF:000014">
    <property type="entry name" value="D-lactate dehydrogenase (Cytochrome), putative"/>
    <property type="match status" value="1"/>
</dbReference>
<feature type="compositionally biased region" description="Polar residues" evidence="10">
    <location>
        <begin position="1679"/>
        <end position="1691"/>
    </location>
</feature>
<dbReference type="GO" id="GO:0003968">
    <property type="term" value="F:RNA-directed RNA polymerase activity"/>
    <property type="evidence" value="ECO:0007669"/>
    <property type="project" value="InterPro"/>
</dbReference>
<dbReference type="SUPFAM" id="SSF54928">
    <property type="entry name" value="RNA-binding domain, RBD"/>
    <property type="match status" value="1"/>
</dbReference>
<organism evidence="12 13">
    <name type="scientific">Dactylonectria estremocensis</name>
    <dbReference type="NCBI Taxonomy" id="1079267"/>
    <lineage>
        <taxon>Eukaryota</taxon>
        <taxon>Fungi</taxon>
        <taxon>Dikarya</taxon>
        <taxon>Ascomycota</taxon>
        <taxon>Pezizomycotina</taxon>
        <taxon>Sordariomycetes</taxon>
        <taxon>Hypocreomycetidae</taxon>
        <taxon>Hypocreales</taxon>
        <taxon>Nectriaceae</taxon>
        <taxon>Dactylonectria</taxon>
    </lineage>
</organism>
<dbReference type="InterPro" id="IPR036318">
    <property type="entry name" value="FAD-bd_PCMH-like_sf"/>
</dbReference>
<comment type="subcellular location">
    <subcellularLocation>
        <location evidence="2">Mitochondrion</location>
    </subcellularLocation>
</comment>
<proteinExistence type="inferred from homology"/>
<dbReference type="Pfam" id="PF02913">
    <property type="entry name" value="FAD-oxidase_C"/>
    <property type="match status" value="1"/>
</dbReference>
<dbReference type="InterPro" id="IPR004113">
    <property type="entry name" value="FAD-bd_oxidored_4_C"/>
</dbReference>
<keyword evidence="8" id="KW-0496">Mitochondrion</keyword>
<dbReference type="Proteomes" id="UP000717696">
    <property type="component" value="Unassembled WGS sequence"/>
</dbReference>
<evidence type="ECO:0000256" key="6">
    <source>
        <dbReference type="ARBA" id="ARBA00022946"/>
    </source>
</evidence>
<evidence type="ECO:0000256" key="8">
    <source>
        <dbReference type="ARBA" id="ARBA00023128"/>
    </source>
</evidence>
<evidence type="ECO:0000256" key="7">
    <source>
        <dbReference type="ARBA" id="ARBA00023002"/>
    </source>
</evidence>
<feature type="region of interest" description="Disordered" evidence="10">
    <location>
        <begin position="1706"/>
        <end position="1791"/>
    </location>
</feature>
<gene>
    <name evidence="12" type="ORF">B0J13DRAFT_582000</name>
</gene>
<dbReference type="SUPFAM" id="SSF55103">
    <property type="entry name" value="FAD-linked oxidases, C-terminal domain"/>
    <property type="match status" value="1"/>
</dbReference>
<dbReference type="PANTHER" id="PTHR11748">
    <property type="entry name" value="D-LACTATE DEHYDROGENASE"/>
    <property type="match status" value="1"/>
</dbReference>
<keyword evidence="5" id="KW-0274">FAD</keyword>
<dbReference type="GO" id="GO:0004458">
    <property type="term" value="F:D-lactate dehydrogenase (cytochrome) activity"/>
    <property type="evidence" value="ECO:0007669"/>
    <property type="project" value="UniProtKB-EC"/>
</dbReference>
<dbReference type="PROSITE" id="PS51387">
    <property type="entry name" value="FAD_PCMH"/>
    <property type="match status" value="1"/>
</dbReference>
<evidence type="ECO:0000313" key="12">
    <source>
        <dbReference type="EMBL" id="KAH7158129.1"/>
    </source>
</evidence>
<dbReference type="Gene3D" id="3.30.465.10">
    <property type="match status" value="1"/>
</dbReference>
<comment type="caution">
    <text evidence="12">The sequence shown here is derived from an EMBL/GenBank/DDBJ whole genome shotgun (WGS) entry which is preliminary data.</text>
</comment>
<dbReference type="InterPro" id="IPR016166">
    <property type="entry name" value="FAD-bd_PCMH"/>
</dbReference>
<dbReference type="Pfam" id="PF05183">
    <property type="entry name" value="RdRP"/>
    <property type="match status" value="2"/>
</dbReference>
<dbReference type="FunFam" id="3.30.70.2740:FF:000001">
    <property type="entry name" value="D-lactate dehydrogenase mitochondrial"/>
    <property type="match status" value="1"/>
</dbReference>
<dbReference type="Gene3D" id="3.30.70.2740">
    <property type="match status" value="1"/>
</dbReference>
<evidence type="ECO:0000256" key="1">
    <source>
        <dbReference type="ARBA" id="ARBA00001974"/>
    </source>
</evidence>
<dbReference type="InterPro" id="IPR035979">
    <property type="entry name" value="RBD_domain_sf"/>
</dbReference>
<feature type="domain" description="FAD-binding PCMH-type" evidence="11">
    <location>
        <begin position="132"/>
        <end position="311"/>
    </location>
</feature>
<keyword evidence="4" id="KW-0285">Flavoprotein</keyword>
<keyword evidence="13" id="KW-1185">Reference proteome</keyword>
<comment type="similarity">
    <text evidence="3">Belongs to the FAD-binding oxidoreductase/transferase type 4 family.</text>
</comment>
<evidence type="ECO:0000256" key="5">
    <source>
        <dbReference type="ARBA" id="ARBA00022827"/>
    </source>
</evidence>
<accession>A0A9P9FCC6</accession>
<dbReference type="InterPro" id="IPR016169">
    <property type="entry name" value="FAD-bd_PCMH_sub2"/>
</dbReference>
<comment type="cofactor">
    <cofactor evidence="1">
        <name>FAD</name>
        <dbReference type="ChEBI" id="CHEBI:57692"/>
    </cofactor>
</comment>
<feature type="region of interest" description="Disordered" evidence="10">
    <location>
        <begin position="1655"/>
        <end position="1691"/>
    </location>
</feature>
<dbReference type="GO" id="GO:1903457">
    <property type="term" value="P:lactate catabolic process"/>
    <property type="evidence" value="ECO:0007669"/>
    <property type="project" value="TreeGrafter"/>
</dbReference>